<dbReference type="EMBL" id="LR824550">
    <property type="protein sequence ID" value="CAH1639216.1"/>
    <property type="molecule type" value="Genomic_DNA"/>
</dbReference>
<feature type="active site" description="Proton donor/acceptor" evidence="10">
    <location>
        <position position="345"/>
    </location>
</feature>
<evidence type="ECO:0000256" key="5">
    <source>
        <dbReference type="ARBA" id="ARBA00022723"/>
    </source>
</evidence>
<evidence type="ECO:0000313" key="12">
    <source>
        <dbReference type="EMBL" id="CAH1639216.1"/>
    </source>
</evidence>
<reference evidence="12" key="1">
    <citation type="submission" date="2022-02" db="EMBL/GenBank/DDBJ databases">
        <authorList>
            <person name="King R."/>
        </authorList>
    </citation>
    <scope>NUCLEOTIDE SEQUENCE</scope>
</reference>
<keyword evidence="9" id="KW-0482">Metalloprotease</keyword>
<proteinExistence type="inferred from homology"/>
<name>A0A9P0N1N7_SPOLI</name>
<dbReference type="GO" id="GO:0006508">
    <property type="term" value="P:proteolysis"/>
    <property type="evidence" value="ECO:0007669"/>
    <property type="project" value="UniProtKB-KW"/>
</dbReference>
<dbReference type="GO" id="GO:0004181">
    <property type="term" value="F:metallocarboxypeptidase activity"/>
    <property type="evidence" value="ECO:0007669"/>
    <property type="project" value="InterPro"/>
</dbReference>
<keyword evidence="3" id="KW-0121">Carboxypeptidase</keyword>
<evidence type="ECO:0000256" key="9">
    <source>
        <dbReference type="ARBA" id="ARBA00023049"/>
    </source>
</evidence>
<protein>
    <recommendedName>
        <fullName evidence="11">Peptidase M14 domain-containing protein</fullName>
    </recommendedName>
</protein>
<evidence type="ECO:0000313" key="13">
    <source>
        <dbReference type="Proteomes" id="UP001153321"/>
    </source>
</evidence>
<evidence type="ECO:0000256" key="3">
    <source>
        <dbReference type="ARBA" id="ARBA00022645"/>
    </source>
</evidence>
<evidence type="ECO:0000256" key="1">
    <source>
        <dbReference type="ARBA" id="ARBA00001947"/>
    </source>
</evidence>
<evidence type="ECO:0000256" key="4">
    <source>
        <dbReference type="ARBA" id="ARBA00022670"/>
    </source>
</evidence>
<comment type="similarity">
    <text evidence="2 10">Belongs to the peptidase M14 family.</text>
</comment>
<keyword evidence="13" id="KW-1185">Reference proteome</keyword>
<dbReference type="PROSITE" id="PS52035">
    <property type="entry name" value="PEPTIDASE_M14"/>
    <property type="match status" value="1"/>
</dbReference>
<evidence type="ECO:0000256" key="6">
    <source>
        <dbReference type="ARBA" id="ARBA00022729"/>
    </source>
</evidence>
<dbReference type="PANTHER" id="PTHR11705:SF91">
    <property type="entry name" value="FI01817P-RELATED"/>
    <property type="match status" value="1"/>
</dbReference>
<keyword evidence="4" id="KW-0645">Protease</keyword>
<dbReference type="InterPro" id="IPR000834">
    <property type="entry name" value="Peptidase_M14"/>
</dbReference>
<sequence>MFLKTLDSKGAIIINKEHQYMMEVLVEGTRVMQMAKLFRGRDIPFDVIVSDTSGCGGTRRIRSPLANRLRCPITLFADRSLDWRDFYPLQVVYTFLNDLEKAFPSTCTVSVIGRSVEGRDIKMLKISNSDANNTGIWLDGATHAREWISTAVVTYIADYLARNFDTLSVNYTSKDWYFVPVVNPDGYQHSHTSDRMWRKNRAVYGNVISGVDLNRNFGYFWGRGGMEHSSGDPSHLNYRGPEPFSEPETTAIKDIILYSGTPFKIFLSFHACSEAISFPWCHTADPCPDYVNLLEGGTAMAKAIFETTGRMYKVGNFKDIMYYASGTSIDWSYGTARIPFSYLVELRSKQDRFTLPREEIIICCKEILNGVKALVEFSDKKKCLNCSVIPKKLRN</sequence>
<comment type="cofactor">
    <cofactor evidence="1">
        <name>Zn(2+)</name>
        <dbReference type="ChEBI" id="CHEBI:29105"/>
    </cofactor>
</comment>
<dbReference type="SUPFAM" id="SSF53187">
    <property type="entry name" value="Zn-dependent exopeptidases"/>
    <property type="match status" value="1"/>
</dbReference>
<dbReference type="FunFam" id="3.40.630.10:FF:000084">
    <property type="entry name" value="Carboxypeptidase B2"/>
    <property type="match status" value="1"/>
</dbReference>
<evidence type="ECO:0000256" key="10">
    <source>
        <dbReference type="PROSITE-ProRule" id="PRU01379"/>
    </source>
</evidence>
<dbReference type="PANTHER" id="PTHR11705">
    <property type="entry name" value="PROTEASE FAMILY M14 CARBOXYPEPTIDASE A,B"/>
    <property type="match status" value="1"/>
</dbReference>
<accession>A0A9P0N1N7</accession>
<keyword evidence="6" id="KW-0732">Signal</keyword>
<dbReference type="PRINTS" id="PR00765">
    <property type="entry name" value="CRBOXYPTASEA"/>
</dbReference>
<gene>
    <name evidence="12" type="ORF">SPLIT_LOCUS4573</name>
</gene>
<evidence type="ECO:0000256" key="2">
    <source>
        <dbReference type="ARBA" id="ARBA00005988"/>
    </source>
</evidence>
<evidence type="ECO:0000256" key="8">
    <source>
        <dbReference type="ARBA" id="ARBA00022833"/>
    </source>
</evidence>
<dbReference type="Pfam" id="PF00246">
    <property type="entry name" value="Peptidase_M14"/>
    <property type="match status" value="1"/>
</dbReference>
<dbReference type="Proteomes" id="UP001153321">
    <property type="component" value="Chromosome 19"/>
</dbReference>
<organism evidence="12 13">
    <name type="scientific">Spodoptera littoralis</name>
    <name type="common">Egyptian cotton leafworm</name>
    <dbReference type="NCBI Taxonomy" id="7109"/>
    <lineage>
        <taxon>Eukaryota</taxon>
        <taxon>Metazoa</taxon>
        <taxon>Ecdysozoa</taxon>
        <taxon>Arthropoda</taxon>
        <taxon>Hexapoda</taxon>
        <taxon>Insecta</taxon>
        <taxon>Pterygota</taxon>
        <taxon>Neoptera</taxon>
        <taxon>Endopterygota</taxon>
        <taxon>Lepidoptera</taxon>
        <taxon>Glossata</taxon>
        <taxon>Ditrysia</taxon>
        <taxon>Noctuoidea</taxon>
        <taxon>Noctuidae</taxon>
        <taxon>Amphipyrinae</taxon>
        <taxon>Spodoptera</taxon>
    </lineage>
</organism>
<keyword evidence="8" id="KW-0862">Zinc</keyword>
<keyword evidence="7" id="KW-0378">Hydrolase</keyword>
<dbReference type="Gene3D" id="3.40.630.10">
    <property type="entry name" value="Zn peptidases"/>
    <property type="match status" value="1"/>
</dbReference>
<evidence type="ECO:0000259" key="11">
    <source>
        <dbReference type="PROSITE" id="PS52035"/>
    </source>
</evidence>
<dbReference type="CDD" id="cd03860">
    <property type="entry name" value="M14_CP_A-B_like"/>
    <property type="match status" value="1"/>
</dbReference>
<dbReference type="GO" id="GO:0005615">
    <property type="term" value="C:extracellular space"/>
    <property type="evidence" value="ECO:0007669"/>
    <property type="project" value="TreeGrafter"/>
</dbReference>
<evidence type="ECO:0000256" key="7">
    <source>
        <dbReference type="ARBA" id="ARBA00022801"/>
    </source>
</evidence>
<feature type="domain" description="Peptidase M14" evidence="11">
    <location>
        <begin position="85"/>
        <end position="378"/>
    </location>
</feature>
<keyword evidence="5" id="KW-0479">Metal-binding</keyword>
<dbReference type="SMART" id="SM00631">
    <property type="entry name" value="Zn_pept"/>
    <property type="match status" value="1"/>
</dbReference>
<dbReference type="GO" id="GO:0008270">
    <property type="term" value="F:zinc ion binding"/>
    <property type="evidence" value="ECO:0007669"/>
    <property type="project" value="InterPro"/>
</dbReference>
<dbReference type="AlphaFoldDB" id="A0A9P0N1N7"/>